<evidence type="ECO:0000313" key="3">
    <source>
        <dbReference type="Proteomes" id="UP000078550"/>
    </source>
</evidence>
<dbReference type="Proteomes" id="UP000078550">
    <property type="component" value="Unassembled WGS sequence"/>
</dbReference>
<organism evidence="2 3">
    <name type="scientific">Plasmodium ovale wallikeri</name>
    <dbReference type="NCBI Taxonomy" id="864142"/>
    <lineage>
        <taxon>Eukaryota</taxon>
        <taxon>Sar</taxon>
        <taxon>Alveolata</taxon>
        <taxon>Apicomplexa</taxon>
        <taxon>Aconoidasida</taxon>
        <taxon>Haemosporida</taxon>
        <taxon>Plasmodiidae</taxon>
        <taxon>Plasmodium</taxon>
        <taxon>Plasmodium (Plasmodium)</taxon>
    </lineage>
</organism>
<evidence type="ECO:0000313" key="2">
    <source>
        <dbReference type="EMBL" id="SBT34154.1"/>
    </source>
</evidence>
<evidence type="ECO:0000256" key="1">
    <source>
        <dbReference type="SAM" id="MobiDB-lite"/>
    </source>
</evidence>
<gene>
    <name evidence="2" type="ORF">POVWA2_018540</name>
</gene>
<dbReference type="AlphaFoldDB" id="A0A1A8YRG8"/>
<dbReference type="EMBL" id="FLRE01000070">
    <property type="protein sequence ID" value="SBT34154.1"/>
    <property type="molecule type" value="Genomic_DNA"/>
</dbReference>
<proteinExistence type="predicted"/>
<accession>A0A1A8YRG8</accession>
<feature type="region of interest" description="Disordered" evidence="1">
    <location>
        <begin position="81"/>
        <end position="100"/>
    </location>
</feature>
<protein>
    <submittedName>
        <fullName evidence="2">Uncharacterized protein</fullName>
    </submittedName>
</protein>
<reference evidence="3" key="1">
    <citation type="submission" date="2016-05" db="EMBL/GenBank/DDBJ databases">
        <authorList>
            <person name="Naeem Raeece"/>
        </authorList>
    </citation>
    <scope>NUCLEOTIDE SEQUENCE [LARGE SCALE GENOMIC DNA]</scope>
</reference>
<sequence>MYPLRKRFAHQGPFVVWRSLFSRVAEGVEEILSDDRGRTKWKKEIEKLRKEKREKDDVNVKQLNYVIMKEKRRKRREAQTTAAASAASAAAEGGKENDPSCNVRSNAGFEGGFNADCNADCNAGRSRETINLFSINGCMKNVNLKKKEMYALDECMSHYDKWNVVKINYKNSKTDEIKEVVLRGGKTRGESDSKNIYHIENYYDIFEKDEEIEDARKENSYNKLFEEDDPRLMWNVENDLFFSNEDIYIFNNYNDSNYSQFLETIDWKKNIYFNYLDRRKPIKFLSKGQIVEVLSHLWKDIINQRNEHKTRDYSVVIIPDMHKKDGKWNNCFNSFSGHTSTFPSDICILQEVVAMNYEEEKNNCTLHGEMGEFYSNVINRAEFISLSFSVEESIFVLSFFYLNNFLPFELLNKFIQNFLTHLHLLNTEQILVLLKIYGTWKDNYEDFVHVLLVYFFNRRSCSGGNEKDNRSGASPRDIFFLKICLHNSIRINNSLAFFYAQPNLSIYQREHFLQLFRSFFHLTDRKNSQLFCKAIHHFPLCLKTFHSLKSIPLLRDWMHNQGKYLHSKFTSNELEIVISSLCNMDAFEFYQSVKDYLACGYRTSKEEEKKEKRKEQLKHPEMQSETYSRSNLLLNANIIIVAFRTFVDIVANVRELMVFPLLSRIDLFHLTKESKMSESRIEIFRNNIVFDCLVKVHAQEGGENISEEKCTHSGINTPVRLTGDDVRSLFVCEKESLNNFLYHYEKIEIKKIPLSFIVNCIHFTNEYVVPFRNILHLSKKVIDDILFLLSFLYIKFYVLMNSLSGKNKKLLLLYIPKIIPPRHYMGESETVGKKEKLECAKYWDCDLTSSSEDVSTEWKASSRCRSSFFLPYYNLTFAEEKMNYHHEKRNSCEGGDYSPKNNYLLSNTIFNTLFLIFHNLIDSINIYFDASAIVENVGSIVETVLLYIHYFEGGKCNYKDNILKHYPFCHIDNSCTYANGRGGDTRIPQESKSLLHKFMEKLSSFFSLYVSLQYQSRLTDEEVIHFAKILSLFALCLHLREPLRGNNCEKIIEKVNEDERWRTADTREAENTGKEKRGSKIARLYVDVVHAVITDLRKMDFSELTELNKLMMFDAVTRMFVLYTANNISCDEIALLLNGLMQYVLQNRMHISGENYHLVRNACQNLKTHSTFFRGYPTFDWTSYERLQGNSTGEVAP</sequence>
<feature type="compositionally biased region" description="Low complexity" evidence="1">
    <location>
        <begin position="82"/>
        <end position="91"/>
    </location>
</feature>
<name>A0A1A8YRG8_PLAOA</name>